<dbReference type="Gene3D" id="2.60.120.330">
    <property type="entry name" value="B-lactam Antibiotic, Isopenicillin N Synthase, Chain"/>
    <property type="match status" value="1"/>
</dbReference>
<dbReference type="InterPro" id="IPR027443">
    <property type="entry name" value="IPNS-like_sf"/>
</dbReference>
<name>A0ABR1VY19_9PEZI</name>
<organism evidence="2 3">
    <name type="scientific">Apiospora phragmitis</name>
    <dbReference type="NCBI Taxonomy" id="2905665"/>
    <lineage>
        <taxon>Eukaryota</taxon>
        <taxon>Fungi</taxon>
        <taxon>Dikarya</taxon>
        <taxon>Ascomycota</taxon>
        <taxon>Pezizomycotina</taxon>
        <taxon>Sordariomycetes</taxon>
        <taxon>Xylariomycetidae</taxon>
        <taxon>Amphisphaeriales</taxon>
        <taxon>Apiosporaceae</taxon>
        <taxon>Apiospora</taxon>
    </lineage>
</organism>
<proteinExistence type="predicted"/>
<evidence type="ECO:0000313" key="2">
    <source>
        <dbReference type="EMBL" id="KAK8076155.1"/>
    </source>
</evidence>
<dbReference type="GeneID" id="92087899"/>
<reference evidence="2 3" key="1">
    <citation type="submission" date="2023-01" db="EMBL/GenBank/DDBJ databases">
        <title>Analysis of 21 Apiospora genomes using comparative genomics revels a genus with tremendous synthesis potential of carbohydrate active enzymes and secondary metabolites.</title>
        <authorList>
            <person name="Sorensen T."/>
        </authorList>
    </citation>
    <scope>NUCLEOTIDE SEQUENCE [LARGE SCALE GENOMIC DNA]</scope>
    <source>
        <strain evidence="2 3">CBS 135458</strain>
    </source>
</reference>
<dbReference type="InterPro" id="IPR044861">
    <property type="entry name" value="IPNS-like_FE2OG_OXY"/>
</dbReference>
<dbReference type="SUPFAM" id="SSF51197">
    <property type="entry name" value="Clavaminate synthase-like"/>
    <property type="match status" value="1"/>
</dbReference>
<accession>A0ABR1VY19</accession>
<evidence type="ECO:0000259" key="1">
    <source>
        <dbReference type="Pfam" id="PF03171"/>
    </source>
</evidence>
<keyword evidence="3" id="KW-1185">Reference proteome</keyword>
<evidence type="ECO:0000313" key="3">
    <source>
        <dbReference type="Proteomes" id="UP001480595"/>
    </source>
</evidence>
<gene>
    <name evidence="2" type="ORF">PG994_003427</name>
</gene>
<dbReference type="Proteomes" id="UP001480595">
    <property type="component" value="Unassembled WGS sequence"/>
</dbReference>
<feature type="domain" description="Isopenicillin N synthase-like Fe(2+) 2OG dioxygenase" evidence="1">
    <location>
        <begin position="185"/>
        <end position="224"/>
    </location>
</feature>
<comment type="caution">
    <text evidence="2">The sequence shown here is derived from an EMBL/GenBank/DDBJ whole genome shotgun (WGS) entry which is preliminary data.</text>
</comment>
<dbReference type="EMBL" id="JAQQWL010000004">
    <property type="protein sequence ID" value="KAK8076155.1"/>
    <property type="molecule type" value="Genomic_DNA"/>
</dbReference>
<sequence>MPAALKTINYEGIFNKDPLEIRELIHACQPPPVGKGIFYLDLRCPSGKQVLLDLPKIDQGILSYFGQPTETKMNDYRQGVERGFKHPGEVIETFEINRRENLEGSHDVPPGLQSCKAGLSSMIDTGHLITQNLLAALHPPSAAELAAGTGPSDTGLKLYLQDAAAAVPAQALGRNIVTAGGDHMQEWTPVEPKEGCVVVNVGDALQATSGNRAHAPLHRVVQPESPKPGGTCMVVYFLRPEQKQEEPKILL</sequence>
<dbReference type="Pfam" id="PF03171">
    <property type="entry name" value="2OG-FeII_Oxy"/>
    <property type="match status" value="1"/>
</dbReference>
<protein>
    <recommendedName>
        <fullName evidence="1">Isopenicillin N synthase-like Fe(2+) 2OG dioxygenase domain-containing protein</fullName>
    </recommendedName>
</protein>
<dbReference type="RefSeq" id="XP_066719114.1">
    <property type="nucleotide sequence ID" value="XM_066854836.1"/>
</dbReference>